<comment type="subcellular location">
    <subcellularLocation>
        <location evidence="1">Cell envelope</location>
    </subcellularLocation>
</comment>
<keyword evidence="6" id="KW-0574">Periplasm</keyword>
<evidence type="ECO:0000256" key="5">
    <source>
        <dbReference type="ARBA" id="ARBA00022729"/>
    </source>
</evidence>
<reference evidence="12" key="2">
    <citation type="submission" date="2021-04" db="EMBL/GenBank/DDBJ databases">
        <authorList>
            <person name="Gilroy R."/>
        </authorList>
    </citation>
    <scope>NUCLEOTIDE SEQUENCE</scope>
    <source>
        <strain evidence="12">ChiBcec6-4105</strain>
    </source>
</reference>
<dbReference type="InterPro" id="IPR044085">
    <property type="entry name" value="MglB-like_PBP1"/>
</dbReference>
<dbReference type="EMBL" id="DWUY01000195">
    <property type="protein sequence ID" value="HJD29064.1"/>
    <property type="molecule type" value="Genomic_DNA"/>
</dbReference>
<dbReference type="Gene3D" id="3.40.50.2300">
    <property type="match status" value="2"/>
</dbReference>
<keyword evidence="5 10" id="KW-0732">Signal</keyword>
<comment type="subunit">
    <text evidence="8">The ABC transporter complex is composed of one ATP-binding protein (MglA), two transmembrane proteins (MglC) and a solute-binding protein (MglB).</text>
</comment>
<dbReference type="CDD" id="cd01539">
    <property type="entry name" value="PBP1_GGBP"/>
    <property type="match status" value="1"/>
</dbReference>
<feature type="chain" id="PRO_5039688331" description="D-galactose/methyl-galactoside binding periplasmic protein MglB" evidence="10">
    <location>
        <begin position="22"/>
        <end position="350"/>
    </location>
</feature>
<feature type="signal peptide" evidence="10">
    <location>
        <begin position="1"/>
        <end position="21"/>
    </location>
</feature>
<proteinExistence type="predicted"/>
<dbReference type="InterPro" id="IPR050555">
    <property type="entry name" value="Bact_Solute-Bind_Prot2"/>
</dbReference>
<keyword evidence="7" id="KW-0106">Calcium</keyword>
<evidence type="ECO:0000256" key="8">
    <source>
        <dbReference type="ARBA" id="ARBA00034323"/>
    </source>
</evidence>
<dbReference type="Pfam" id="PF13407">
    <property type="entry name" value="Peripla_BP_4"/>
    <property type="match status" value="1"/>
</dbReference>
<comment type="caution">
    <text evidence="12">The sequence shown here is derived from an EMBL/GenBank/DDBJ whole genome shotgun (WGS) entry which is preliminary data.</text>
</comment>
<protein>
    <recommendedName>
        <fullName evidence="9">D-galactose/methyl-galactoside binding periplasmic protein MglB</fullName>
    </recommendedName>
</protein>
<evidence type="ECO:0000256" key="3">
    <source>
        <dbReference type="ARBA" id="ARBA00022597"/>
    </source>
</evidence>
<evidence type="ECO:0000256" key="6">
    <source>
        <dbReference type="ARBA" id="ARBA00022764"/>
    </source>
</evidence>
<dbReference type="GO" id="GO:0030246">
    <property type="term" value="F:carbohydrate binding"/>
    <property type="evidence" value="ECO:0007669"/>
    <property type="project" value="InterPro"/>
</dbReference>
<dbReference type="AlphaFoldDB" id="A0A9D2QUM7"/>
<evidence type="ECO:0000256" key="1">
    <source>
        <dbReference type="ARBA" id="ARBA00004196"/>
    </source>
</evidence>
<keyword evidence="3" id="KW-0762">Sugar transport</keyword>
<dbReference type="PROSITE" id="PS51257">
    <property type="entry name" value="PROKAR_LIPOPROTEIN"/>
    <property type="match status" value="1"/>
</dbReference>
<dbReference type="PANTHER" id="PTHR30036:SF2">
    <property type="entry name" value="D-GALACTOSE_METHYL-GALACTOSIDE BINDING PERIPLASMIC PROTEIN MGLB"/>
    <property type="match status" value="1"/>
</dbReference>
<dbReference type="InterPro" id="IPR028082">
    <property type="entry name" value="Peripla_BP_I"/>
</dbReference>
<dbReference type="GO" id="GO:0030288">
    <property type="term" value="C:outer membrane-bounded periplasmic space"/>
    <property type="evidence" value="ECO:0007669"/>
    <property type="project" value="TreeGrafter"/>
</dbReference>
<keyword evidence="2" id="KW-0813">Transport</keyword>
<evidence type="ECO:0000256" key="9">
    <source>
        <dbReference type="ARBA" id="ARBA00034344"/>
    </source>
</evidence>
<sequence>MKNKKVLAAGLAFCVSLQGLASCAEEERSEDVRAQIGVACYDQDDIFISELLECVEDELGLLKDDSFQAAVTVRDGAGSQKIQNDQVEELINAGCDILCVNLVDRADPSEIIDLARENEVPIIFFNREPVAEDMLQWEKLYYVGADAKQSGIMQGELAADAIKENPQIDRNKDGKIQYVVLEGEPGHQDAIIRTENAVETLRDQGVELEKLSYGIANWNRAQAENRMLQMISQHQNQIELVLANNDAMVLGALDAYKKLNRTESALPVFFGIDGTKEGLEAIKEGKMAGTVYNDKEGQAKAIAGLAKALVTGSGLSDIEFEKGKYIYLPYAKVTPDNVENYIATEQNPGK</sequence>
<evidence type="ECO:0000313" key="13">
    <source>
        <dbReference type="Proteomes" id="UP000823892"/>
    </source>
</evidence>
<dbReference type="GO" id="GO:0046872">
    <property type="term" value="F:metal ion binding"/>
    <property type="evidence" value="ECO:0007669"/>
    <property type="project" value="UniProtKB-KW"/>
</dbReference>
<evidence type="ECO:0000259" key="11">
    <source>
        <dbReference type="Pfam" id="PF13407"/>
    </source>
</evidence>
<evidence type="ECO:0000256" key="10">
    <source>
        <dbReference type="SAM" id="SignalP"/>
    </source>
</evidence>
<dbReference type="Proteomes" id="UP000823892">
    <property type="component" value="Unassembled WGS sequence"/>
</dbReference>
<accession>A0A9D2QUM7</accession>
<dbReference type="SUPFAM" id="SSF53822">
    <property type="entry name" value="Periplasmic binding protein-like I"/>
    <property type="match status" value="1"/>
</dbReference>
<gene>
    <name evidence="12" type="ORF">H9914_08760</name>
</gene>
<evidence type="ECO:0000313" key="12">
    <source>
        <dbReference type="EMBL" id="HJD29064.1"/>
    </source>
</evidence>
<dbReference type="InterPro" id="IPR025997">
    <property type="entry name" value="SBP_2_dom"/>
</dbReference>
<feature type="domain" description="Periplasmic binding protein" evidence="11">
    <location>
        <begin position="36"/>
        <end position="312"/>
    </location>
</feature>
<organism evidence="12 13">
    <name type="scientific">Candidatus Blautia avicola</name>
    <dbReference type="NCBI Taxonomy" id="2838483"/>
    <lineage>
        <taxon>Bacteria</taxon>
        <taxon>Bacillati</taxon>
        <taxon>Bacillota</taxon>
        <taxon>Clostridia</taxon>
        <taxon>Lachnospirales</taxon>
        <taxon>Lachnospiraceae</taxon>
        <taxon>Blautia</taxon>
    </lineage>
</organism>
<reference evidence="12" key="1">
    <citation type="journal article" date="2021" name="PeerJ">
        <title>Extensive microbial diversity within the chicken gut microbiome revealed by metagenomics and culture.</title>
        <authorList>
            <person name="Gilroy R."/>
            <person name="Ravi A."/>
            <person name="Getino M."/>
            <person name="Pursley I."/>
            <person name="Horton D.L."/>
            <person name="Alikhan N.F."/>
            <person name="Baker D."/>
            <person name="Gharbi K."/>
            <person name="Hall N."/>
            <person name="Watson M."/>
            <person name="Adriaenssens E.M."/>
            <person name="Foster-Nyarko E."/>
            <person name="Jarju S."/>
            <person name="Secka A."/>
            <person name="Antonio M."/>
            <person name="Oren A."/>
            <person name="Chaudhuri R.R."/>
            <person name="La Ragione R."/>
            <person name="Hildebrand F."/>
            <person name="Pallen M.J."/>
        </authorList>
    </citation>
    <scope>NUCLEOTIDE SEQUENCE</scope>
    <source>
        <strain evidence="12">ChiBcec6-4105</strain>
    </source>
</reference>
<evidence type="ECO:0000256" key="2">
    <source>
        <dbReference type="ARBA" id="ARBA00022448"/>
    </source>
</evidence>
<keyword evidence="4" id="KW-0479">Metal-binding</keyword>
<evidence type="ECO:0000256" key="7">
    <source>
        <dbReference type="ARBA" id="ARBA00022837"/>
    </source>
</evidence>
<dbReference type="PANTHER" id="PTHR30036">
    <property type="entry name" value="D-XYLOSE-BINDING PERIPLASMIC PROTEIN"/>
    <property type="match status" value="1"/>
</dbReference>
<evidence type="ECO:0000256" key="4">
    <source>
        <dbReference type="ARBA" id="ARBA00022723"/>
    </source>
</evidence>
<name>A0A9D2QUM7_9FIRM</name>